<reference evidence="5 6" key="1">
    <citation type="journal article" date="2015" name="Biotechnol. Biofuels">
        <title>Enhanced degradation of softwood versus hardwood by the white-rot fungus Pycnoporus coccineus.</title>
        <authorList>
            <person name="Couturier M."/>
            <person name="Navarro D."/>
            <person name="Chevret D."/>
            <person name="Henrissat B."/>
            <person name="Piumi F."/>
            <person name="Ruiz-Duenas F.J."/>
            <person name="Martinez A.T."/>
            <person name="Grigoriev I.V."/>
            <person name="Riley R."/>
            <person name="Lipzen A."/>
            <person name="Berrin J.G."/>
            <person name="Master E.R."/>
            <person name="Rosso M.N."/>
        </authorList>
    </citation>
    <scope>NUCLEOTIDE SEQUENCE [LARGE SCALE GENOMIC DNA]</scope>
    <source>
        <strain evidence="5 6">BRFM310</strain>
    </source>
</reference>
<dbReference type="Proteomes" id="UP000193067">
    <property type="component" value="Unassembled WGS sequence"/>
</dbReference>
<dbReference type="InterPro" id="IPR019775">
    <property type="entry name" value="WD40_repeat_CS"/>
</dbReference>
<feature type="repeat" description="WD" evidence="3">
    <location>
        <begin position="608"/>
        <end position="649"/>
    </location>
</feature>
<feature type="repeat" description="WD" evidence="3">
    <location>
        <begin position="692"/>
        <end position="733"/>
    </location>
</feature>
<dbReference type="Gene3D" id="2.130.10.10">
    <property type="entry name" value="YVTN repeat-like/Quinoprotein amine dehydrogenase"/>
    <property type="match status" value="3"/>
</dbReference>
<feature type="compositionally biased region" description="Low complexity" evidence="4">
    <location>
        <begin position="260"/>
        <end position="275"/>
    </location>
</feature>
<dbReference type="PROSITE" id="PS50294">
    <property type="entry name" value="WD_REPEATS_REGION"/>
    <property type="match status" value="7"/>
</dbReference>
<feature type="compositionally biased region" description="Polar residues" evidence="4">
    <location>
        <begin position="241"/>
        <end position="258"/>
    </location>
</feature>
<dbReference type="PANTHER" id="PTHR19848">
    <property type="entry name" value="WD40 REPEAT PROTEIN"/>
    <property type="match status" value="1"/>
</dbReference>
<proteinExistence type="predicted"/>
<feature type="repeat" description="WD" evidence="3">
    <location>
        <begin position="566"/>
        <end position="607"/>
    </location>
</feature>
<feature type="repeat" description="WD" evidence="3">
    <location>
        <begin position="479"/>
        <end position="511"/>
    </location>
</feature>
<dbReference type="AlphaFoldDB" id="A0A1Y2ILA5"/>
<feature type="repeat" description="WD" evidence="3">
    <location>
        <begin position="776"/>
        <end position="807"/>
    </location>
</feature>
<feature type="region of interest" description="Disordered" evidence="4">
    <location>
        <begin position="433"/>
        <end position="461"/>
    </location>
</feature>
<dbReference type="InterPro" id="IPR036322">
    <property type="entry name" value="WD40_repeat_dom_sf"/>
</dbReference>
<sequence length="871" mass="94586">MSGSRASFTVYAKELFSKQLGFPLWFPEPTEQGETLIGDVGYYYDGGFYRMFNAIASAEEQTDAEPPDDFVPLTINSKVLHHRRDVIKAPLTSKSVASTDLGGNLGLSGIVQAGAELKFTCKRQSGAFLCVQPGANASILHPSKTMLQYIRASHESWYHHLSNVQMRDIRRHEILFIHGVIKTADWAAGVFMNETTGGELSIEVPLGAVGQASLNFSHVRAVSGGADYRHRPSRLPPQTPATPSITASAEASDSSHAGPSSVLTSSSLLSTPTESGEPMDQAVFINYYKVKRLLWLNRPIRGAAGPDEQEPHSDEGDPSDELEYSHDNEDSEVPYPGSFPTFDPVDHLLDYILTYEVEDGTQIHTAIAATDHLYRLFPDAEAFPEDIPAALRQLKPPVMFLDEGVAILAACAEWDDASDEVEVAEVVKHTVTTGSPITDAPPGQDDVQDAENEFGSQASEAHEVEKKAEQDAGEEGASVIEHYGGVMCISWSPDGKYIATCSDDTAIIIWDGTTCEPLRKLNDHTGGVCSVEYSHDGTRLLSGSCDSRAIIWNVENIGTAAIAHELTGHSATVQGAHYSPDGTKILTYSMDFTMRIWNAETKETLHTIAAHNAVITDAKFSPDGQWVASCSGDHTAKIWKVETGELHCTLTGHTEVLYSIAWDNESRRVATGSDDKSCKVWMAATGELLVSMDLHPKPVWVVAFSPDGRQVASASTDETIKLCDSFTGQLIHDFTGTDSVVYCMAFSSDGRYLAGGGKDHEVLVWNTKTGEALPSMLGHTDKISFLKFSPDNLLLASGADDGVLKLWPIPKVTSLDEKESSEAEKATLEEEQALQEEQSPAGEDPEAARETVVEEQALKEEQSTEEDTPAS</sequence>
<dbReference type="EMBL" id="KZ084108">
    <property type="protein sequence ID" value="OSD01916.1"/>
    <property type="molecule type" value="Genomic_DNA"/>
</dbReference>
<feature type="compositionally biased region" description="Basic and acidic residues" evidence="4">
    <location>
        <begin position="814"/>
        <end position="828"/>
    </location>
</feature>
<feature type="compositionally biased region" description="Basic and acidic residues" evidence="4">
    <location>
        <begin position="846"/>
        <end position="862"/>
    </location>
</feature>
<name>A0A1Y2ILA5_TRAC3</name>
<evidence type="ECO:0000256" key="1">
    <source>
        <dbReference type="ARBA" id="ARBA00022574"/>
    </source>
</evidence>
<accession>A0A1Y2ILA5</accession>
<dbReference type="InterPro" id="IPR015943">
    <property type="entry name" value="WD40/YVTN_repeat-like_dom_sf"/>
</dbReference>
<evidence type="ECO:0000313" key="5">
    <source>
        <dbReference type="EMBL" id="OSD01916.1"/>
    </source>
</evidence>
<keyword evidence="6" id="KW-1185">Reference proteome</keyword>
<evidence type="ECO:0000256" key="3">
    <source>
        <dbReference type="PROSITE-ProRule" id="PRU00221"/>
    </source>
</evidence>
<dbReference type="PROSITE" id="PS50082">
    <property type="entry name" value="WD_REPEATS_2"/>
    <property type="match status" value="8"/>
</dbReference>
<keyword evidence="2" id="KW-0677">Repeat</keyword>
<evidence type="ECO:0000256" key="4">
    <source>
        <dbReference type="SAM" id="MobiDB-lite"/>
    </source>
</evidence>
<dbReference type="PANTHER" id="PTHR19848:SF8">
    <property type="entry name" value="F-BOX AND WD REPEAT DOMAIN CONTAINING 7"/>
    <property type="match status" value="1"/>
</dbReference>
<dbReference type="SMART" id="SM00320">
    <property type="entry name" value="WD40"/>
    <property type="match status" value="8"/>
</dbReference>
<feature type="region of interest" description="Disordered" evidence="4">
    <location>
        <begin position="302"/>
        <end position="334"/>
    </location>
</feature>
<dbReference type="Pfam" id="PF00400">
    <property type="entry name" value="WD40"/>
    <property type="match status" value="8"/>
</dbReference>
<feature type="region of interest" description="Disordered" evidence="4">
    <location>
        <begin position="226"/>
        <end position="276"/>
    </location>
</feature>
<dbReference type="STRING" id="1353009.A0A1Y2ILA5"/>
<feature type="region of interest" description="Disordered" evidence="4">
    <location>
        <begin position="814"/>
        <end position="871"/>
    </location>
</feature>
<evidence type="ECO:0000256" key="2">
    <source>
        <dbReference type="ARBA" id="ARBA00022737"/>
    </source>
</evidence>
<evidence type="ECO:0000313" key="6">
    <source>
        <dbReference type="Proteomes" id="UP000193067"/>
    </source>
</evidence>
<dbReference type="InterPro" id="IPR001680">
    <property type="entry name" value="WD40_rpt"/>
</dbReference>
<dbReference type="OrthoDB" id="538223at2759"/>
<organism evidence="5 6">
    <name type="scientific">Trametes coccinea (strain BRFM310)</name>
    <name type="common">Pycnoporus coccineus</name>
    <dbReference type="NCBI Taxonomy" id="1353009"/>
    <lineage>
        <taxon>Eukaryota</taxon>
        <taxon>Fungi</taxon>
        <taxon>Dikarya</taxon>
        <taxon>Basidiomycota</taxon>
        <taxon>Agaricomycotina</taxon>
        <taxon>Agaricomycetes</taxon>
        <taxon>Polyporales</taxon>
        <taxon>Polyporaceae</taxon>
        <taxon>Trametes</taxon>
    </lineage>
</organism>
<protein>
    <submittedName>
        <fullName evidence="5">WD40 repeat-like protein</fullName>
    </submittedName>
</protein>
<feature type="repeat" description="WD" evidence="3">
    <location>
        <begin position="521"/>
        <end position="556"/>
    </location>
</feature>
<feature type="repeat" description="WD" evidence="3">
    <location>
        <begin position="650"/>
        <end position="691"/>
    </location>
</feature>
<gene>
    <name evidence="5" type="ORF">PYCCODRAFT_1468200</name>
</gene>
<dbReference type="SUPFAM" id="SSF50978">
    <property type="entry name" value="WD40 repeat-like"/>
    <property type="match status" value="1"/>
</dbReference>
<dbReference type="CDD" id="cd00200">
    <property type="entry name" value="WD40"/>
    <property type="match status" value="1"/>
</dbReference>
<feature type="repeat" description="WD" evidence="3">
    <location>
        <begin position="734"/>
        <end position="775"/>
    </location>
</feature>
<dbReference type="PROSITE" id="PS00678">
    <property type="entry name" value="WD_REPEATS_1"/>
    <property type="match status" value="2"/>
</dbReference>
<keyword evidence="1 3" id="KW-0853">WD repeat</keyword>